<organism evidence="2 3">
    <name type="scientific">Rhodopirellula baltica (strain DSM 10527 / NCIMB 13988 / SH1)</name>
    <dbReference type="NCBI Taxonomy" id="243090"/>
    <lineage>
        <taxon>Bacteria</taxon>
        <taxon>Pseudomonadati</taxon>
        <taxon>Planctomycetota</taxon>
        <taxon>Planctomycetia</taxon>
        <taxon>Pirellulales</taxon>
        <taxon>Pirellulaceae</taxon>
        <taxon>Rhodopirellula</taxon>
    </lineage>
</organism>
<feature type="region of interest" description="Disordered" evidence="1">
    <location>
        <begin position="1"/>
        <end position="38"/>
    </location>
</feature>
<dbReference type="Proteomes" id="UP000001025">
    <property type="component" value="Chromosome"/>
</dbReference>
<dbReference type="STRING" id="243090.RB8065"/>
<evidence type="ECO:0000313" key="2">
    <source>
        <dbReference type="EMBL" id="CAD78448.1"/>
    </source>
</evidence>
<gene>
    <name evidence="2" type="ordered locus">RB8065</name>
</gene>
<dbReference type="AlphaFoldDB" id="Q7UG81"/>
<dbReference type="InParanoid" id="Q7UG81"/>
<reference evidence="2 3" key="1">
    <citation type="journal article" date="2003" name="Proc. Natl. Acad. Sci. U.S.A.">
        <title>Complete genome sequence of the marine planctomycete Pirellula sp. strain 1.</title>
        <authorList>
            <person name="Gloeckner F.O."/>
            <person name="Kube M."/>
            <person name="Bauer M."/>
            <person name="Teeling H."/>
            <person name="Lombardot T."/>
            <person name="Ludwig W."/>
            <person name="Gade D."/>
            <person name="Beck A."/>
            <person name="Borzym K."/>
            <person name="Heitmann K."/>
            <person name="Rabus R."/>
            <person name="Schlesner H."/>
            <person name="Amann R."/>
            <person name="Reinhardt R."/>
        </authorList>
    </citation>
    <scope>NUCLEOTIDE SEQUENCE [LARGE SCALE GENOMIC DNA]</scope>
    <source>
        <strain evidence="3">DSM 10527 / NCIMB 13988 / SH1</strain>
    </source>
</reference>
<sequence length="38" mass="3984">MGGGCRVAAHPRKRKTRSDPERCEVSTTPSGSEIAQGA</sequence>
<dbReference type="KEGG" id="rba:RB8065"/>
<keyword evidence="3" id="KW-1185">Reference proteome</keyword>
<accession>Q7UG81</accession>
<evidence type="ECO:0000256" key="1">
    <source>
        <dbReference type="SAM" id="MobiDB-lite"/>
    </source>
</evidence>
<name>Q7UG81_RHOBA</name>
<dbReference type="HOGENOM" id="CLU_3332209_0_0_0"/>
<protein>
    <submittedName>
        <fullName evidence="2">Uncharacterized protein</fullName>
    </submittedName>
</protein>
<proteinExistence type="predicted"/>
<dbReference type="EnsemblBacteria" id="CAD78448">
    <property type="protein sequence ID" value="CAD78448"/>
    <property type="gene ID" value="RB8065"/>
</dbReference>
<feature type="compositionally biased region" description="Polar residues" evidence="1">
    <location>
        <begin position="25"/>
        <end position="38"/>
    </location>
</feature>
<evidence type="ECO:0000313" key="3">
    <source>
        <dbReference type="Proteomes" id="UP000001025"/>
    </source>
</evidence>
<dbReference type="EMBL" id="BX294147">
    <property type="protein sequence ID" value="CAD78448.1"/>
    <property type="molecule type" value="Genomic_DNA"/>
</dbReference>